<accession>A0A3D4VC82</accession>
<reference evidence="1 2" key="1">
    <citation type="journal article" date="2018" name="Nat. Biotechnol.">
        <title>A standardized bacterial taxonomy based on genome phylogeny substantially revises the tree of life.</title>
        <authorList>
            <person name="Parks D.H."/>
            <person name="Chuvochina M."/>
            <person name="Waite D.W."/>
            <person name="Rinke C."/>
            <person name="Skarshewski A."/>
            <person name="Chaumeil P.A."/>
            <person name="Hugenholtz P."/>
        </authorList>
    </citation>
    <scope>NUCLEOTIDE SEQUENCE [LARGE SCALE GENOMIC DNA]</scope>
    <source>
        <strain evidence="1">UBA8844</strain>
    </source>
</reference>
<dbReference type="EMBL" id="DPIY01000010">
    <property type="protein sequence ID" value="HCT57937.1"/>
    <property type="molecule type" value="Genomic_DNA"/>
</dbReference>
<sequence>MPMSTHLTAERCAAFDHEPFTPDELAHLATCALCRAERDAMVSLVTRAAAEAPRAAAADQPRLVTWEAIANGLREETDRQVFPDVASAAVSRETPAAATVHDLSSGAGGVGGRASRWGTAAVRRAAAALLLVGGGAVLGRVSTTSPIGRAVSEVAVGNALGDSEFTSVDNATQVLARAQRDYERASMWLASNDSTARNSDVYRARLAALDQMMAASRAALRDAPQDPVLNHYYLAAYTAREATLQALGGTLPVDKVIERY</sequence>
<comment type="caution">
    <text evidence="1">The sequence shown here is derived from an EMBL/GenBank/DDBJ whole genome shotgun (WGS) entry which is preliminary data.</text>
</comment>
<dbReference type="AlphaFoldDB" id="A0A3D4VC82"/>
<evidence type="ECO:0000313" key="2">
    <source>
        <dbReference type="Proteomes" id="UP000264071"/>
    </source>
</evidence>
<dbReference type="Proteomes" id="UP000264071">
    <property type="component" value="Unassembled WGS sequence"/>
</dbReference>
<name>A0A3D4VC82_9BACT</name>
<protein>
    <recommendedName>
        <fullName evidence="3">Zinc-finger domain-containing protein</fullName>
    </recommendedName>
</protein>
<organism evidence="1 2">
    <name type="scientific">Gemmatimonas aurantiaca</name>
    <dbReference type="NCBI Taxonomy" id="173480"/>
    <lineage>
        <taxon>Bacteria</taxon>
        <taxon>Pseudomonadati</taxon>
        <taxon>Gemmatimonadota</taxon>
        <taxon>Gemmatimonadia</taxon>
        <taxon>Gemmatimonadales</taxon>
        <taxon>Gemmatimonadaceae</taxon>
        <taxon>Gemmatimonas</taxon>
    </lineage>
</organism>
<evidence type="ECO:0008006" key="3">
    <source>
        <dbReference type="Google" id="ProtNLM"/>
    </source>
</evidence>
<proteinExistence type="predicted"/>
<evidence type="ECO:0000313" key="1">
    <source>
        <dbReference type="EMBL" id="HCT57937.1"/>
    </source>
</evidence>
<gene>
    <name evidence="1" type="ORF">DGD08_12105</name>
</gene>